<reference evidence="1" key="1">
    <citation type="journal article" date="2014" name="Int. J. Syst. Evol. Microbiol.">
        <title>Complete genome sequence of Corynebacterium casei LMG S-19264T (=DSM 44701T), isolated from a smear-ripened cheese.</title>
        <authorList>
            <consortium name="US DOE Joint Genome Institute (JGI-PGF)"/>
            <person name="Walter F."/>
            <person name="Albersmeier A."/>
            <person name="Kalinowski J."/>
            <person name="Ruckert C."/>
        </authorList>
    </citation>
    <scope>NUCLEOTIDE SEQUENCE</scope>
    <source>
        <strain evidence="1">CGMCC 1.15493</strain>
    </source>
</reference>
<accession>A0A916Y048</accession>
<dbReference type="EMBL" id="BMJJ01000007">
    <property type="protein sequence ID" value="GGD24456.1"/>
    <property type="molecule type" value="Genomic_DNA"/>
</dbReference>
<name>A0A916Y048_9HYPH</name>
<gene>
    <name evidence="1" type="ORF">GCM10011335_29210</name>
</gene>
<dbReference type="RefSeq" id="WP_188851937.1">
    <property type="nucleotide sequence ID" value="NZ_BMJJ01000007.1"/>
</dbReference>
<reference evidence="1" key="2">
    <citation type="submission" date="2020-09" db="EMBL/GenBank/DDBJ databases">
        <authorList>
            <person name="Sun Q."/>
            <person name="Zhou Y."/>
        </authorList>
    </citation>
    <scope>NUCLEOTIDE SEQUENCE</scope>
    <source>
        <strain evidence="1">CGMCC 1.15493</strain>
    </source>
</reference>
<dbReference type="AlphaFoldDB" id="A0A916Y048"/>
<organism evidence="1 2">
    <name type="scientific">Aureimonas glaciei</name>
    <dbReference type="NCBI Taxonomy" id="1776957"/>
    <lineage>
        <taxon>Bacteria</taxon>
        <taxon>Pseudomonadati</taxon>
        <taxon>Pseudomonadota</taxon>
        <taxon>Alphaproteobacteria</taxon>
        <taxon>Hyphomicrobiales</taxon>
        <taxon>Aurantimonadaceae</taxon>
        <taxon>Aureimonas</taxon>
    </lineage>
</organism>
<evidence type="ECO:0000313" key="1">
    <source>
        <dbReference type="EMBL" id="GGD24456.1"/>
    </source>
</evidence>
<dbReference type="Proteomes" id="UP000613160">
    <property type="component" value="Unassembled WGS sequence"/>
</dbReference>
<keyword evidence="2" id="KW-1185">Reference proteome</keyword>
<proteinExistence type="predicted"/>
<protein>
    <submittedName>
        <fullName evidence="1">Uncharacterized protein</fullName>
    </submittedName>
</protein>
<evidence type="ECO:0000313" key="2">
    <source>
        <dbReference type="Proteomes" id="UP000613160"/>
    </source>
</evidence>
<sequence length="90" mass="10149">MNSAVDTIRDLKQRERTLMIECRSCSSEAPANLFELIKDERGDVPLTNANYESLKAPCPTCGSVNVHYSQSRANLVRNEPVPAWVERISR</sequence>
<comment type="caution">
    <text evidence="1">The sequence shown here is derived from an EMBL/GenBank/DDBJ whole genome shotgun (WGS) entry which is preliminary data.</text>
</comment>